<name>E7G723_9FIRM</name>
<dbReference type="Pfam" id="PF20434">
    <property type="entry name" value="BD-FAE"/>
    <property type="match status" value="1"/>
</dbReference>
<evidence type="ECO:0000313" key="3">
    <source>
        <dbReference type="EMBL" id="EFW06101.1"/>
    </source>
</evidence>
<sequence>MRERKQVDIHNYHGSFDVQYSPVSKTCVMDIFLPEGEGPFPVIVSIHGGAFKKCDKRDEEMILDMLHGLDKGYAVVGVNYRLSQEAQFPEPVKDIKQAIRFIKDHADEYNLDKEKIVVWGGSAGGYFALMSGLIDCYDEFDDEYSSNTNTKIQGLVAWFPPVHFSNMDNQLKSSGLLKVYPDHDDSQSPESLFIGAPITESYELVEKANPETYLHTDICPMFIQHGREDMIVPYQQSQDFVKKAKIICGEEKIRYEIIEGANHGDPLFSTLENLNKVYAFIEECFR</sequence>
<organism evidence="3 4">
    <name type="scientific">Coprobacillus cateniformis</name>
    <dbReference type="NCBI Taxonomy" id="100884"/>
    <lineage>
        <taxon>Bacteria</taxon>
        <taxon>Bacillati</taxon>
        <taxon>Bacillota</taxon>
        <taxon>Erysipelotrichia</taxon>
        <taxon>Erysipelotrichales</taxon>
        <taxon>Coprobacillaceae</taxon>
        <taxon>Coprobacillus</taxon>
    </lineage>
</organism>
<comment type="caution">
    <text evidence="3">The sequence shown here is derived from an EMBL/GenBank/DDBJ whole genome shotgun (WGS) entry which is preliminary data.</text>
</comment>
<dbReference type="SUPFAM" id="SSF53474">
    <property type="entry name" value="alpha/beta-Hydrolases"/>
    <property type="match status" value="1"/>
</dbReference>
<gene>
    <name evidence="3" type="ORF">HMPREF9488_00561</name>
</gene>
<dbReference type="OrthoDB" id="24847at2"/>
<accession>E7G723</accession>
<dbReference type="EMBL" id="ADKX01000008">
    <property type="protein sequence ID" value="EFW06101.1"/>
    <property type="molecule type" value="Genomic_DNA"/>
</dbReference>
<dbReference type="eggNOG" id="COG0657">
    <property type="taxonomic scope" value="Bacteria"/>
</dbReference>
<reference evidence="3 4" key="1">
    <citation type="submission" date="2010-12" db="EMBL/GenBank/DDBJ databases">
        <title>The Genome Sequence of Coprobacillus sp. strain 29_1.</title>
        <authorList>
            <consortium name="The Broad Institute Genome Sequencing Platform"/>
            <person name="Earl A."/>
            <person name="Ward D."/>
            <person name="Feldgarden M."/>
            <person name="Gevers D."/>
            <person name="Daigneault M."/>
            <person name="Sibley C.D."/>
            <person name="White A."/>
            <person name="Strauss J."/>
            <person name="Allen-Vercoe E."/>
            <person name="Young S.K."/>
            <person name="Zeng Q."/>
            <person name="Gargeya S."/>
            <person name="Fitzgerald M."/>
            <person name="Haas B."/>
            <person name="Abouelleil A."/>
            <person name="Alvarado L."/>
            <person name="Arachchi H.M."/>
            <person name="Berlin A."/>
            <person name="Brown A."/>
            <person name="Chapman S.B."/>
            <person name="Chen Z."/>
            <person name="Dunbar C."/>
            <person name="Freedman E."/>
            <person name="Gearin G."/>
            <person name="Gellesch M."/>
            <person name="Goldberg J."/>
            <person name="Griggs A."/>
            <person name="Gujja S."/>
            <person name="Heilman E."/>
            <person name="Heiman D."/>
            <person name="Howarth C."/>
            <person name="Larson L."/>
            <person name="Lui A."/>
            <person name="MacDonald P.J.P."/>
            <person name="Mehta T."/>
            <person name="Montmayeur A."/>
            <person name="Murphy C."/>
            <person name="Neiman D."/>
            <person name="Pearson M."/>
            <person name="Priest M."/>
            <person name="Roberts A."/>
            <person name="Saif S."/>
            <person name="Shea T."/>
            <person name="Shenoy N."/>
            <person name="Sisk P."/>
            <person name="Stolte C."/>
            <person name="Sykes S."/>
            <person name="White J."/>
            <person name="Yandava C."/>
            <person name="Nusbaum C."/>
            <person name="Birren B."/>
        </authorList>
    </citation>
    <scope>NUCLEOTIDE SEQUENCE [LARGE SCALE GENOMIC DNA]</scope>
    <source>
        <strain evidence="3 4">29_1</strain>
    </source>
</reference>
<keyword evidence="1" id="KW-0378">Hydrolase</keyword>
<protein>
    <recommendedName>
        <fullName evidence="2">BD-FAE-like domain-containing protein</fullName>
    </recommendedName>
</protein>
<dbReference type="Proteomes" id="UP000003157">
    <property type="component" value="Unassembled WGS sequence"/>
</dbReference>
<dbReference type="GO" id="GO:0016787">
    <property type="term" value="F:hydrolase activity"/>
    <property type="evidence" value="ECO:0007669"/>
    <property type="project" value="UniProtKB-KW"/>
</dbReference>
<dbReference type="Gene3D" id="3.40.50.1820">
    <property type="entry name" value="alpha/beta hydrolase"/>
    <property type="match status" value="1"/>
</dbReference>
<feature type="domain" description="BD-FAE-like" evidence="2">
    <location>
        <begin position="29"/>
        <end position="243"/>
    </location>
</feature>
<evidence type="ECO:0000256" key="1">
    <source>
        <dbReference type="ARBA" id="ARBA00022801"/>
    </source>
</evidence>
<dbReference type="InterPro" id="IPR049492">
    <property type="entry name" value="BD-FAE-like_dom"/>
</dbReference>
<dbReference type="HOGENOM" id="CLU_012494_4_0_9"/>
<dbReference type="STRING" id="100884.GCA_000269565_01151"/>
<dbReference type="InterPro" id="IPR050300">
    <property type="entry name" value="GDXG_lipolytic_enzyme"/>
</dbReference>
<dbReference type="PANTHER" id="PTHR48081">
    <property type="entry name" value="AB HYDROLASE SUPERFAMILY PROTEIN C4A8.06C"/>
    <property type="match status" value="1"/>
</dbReference>
<proteinExistence type="predicted"/>
<keyword evidence="4" id="KW-1185">Reference proteome</keyword>
<dbReference type="RefSeq" id="WP_008787677.1">
    <property type="nucleotide sequence ID" value="NZ_AKCB01000001.1"/>
</dbReference>
<dbReference type="PANTHER" id="PTHR48081:SF13">
    <property type="entry name" value="ALPHA_BETA HYDROLASE"/>
    <property type="match status" value="1"/>
</dbReference>
<evidence type="ECO:0000313" key="4">
    <source>
        <dbReference type="Proteomes" id="UP000003157"/>
    </source>
</evidence>
<evidence type="ECO:0000259" key="2">
    <source>
        <dbReference type="Pfam" id="PF20434"/>
    </source>
</evidence>
<dbReference type="InterPro" id="IPR029058">
    <property type="entry name" value="AB_hydrolase_fold"/>
</dbReference>
<dbReference type="GeneID" id="78229032"/>
<dbReference type="AlphaFoldDB" id="E7G723"/>